<dbReference type="OrthoDB" id="9152336at2"/>
<accession>A0A501W4Y4</accession>
<gene>
    <name evidence="1" type="ORF">FJM65_10485</name>
</gene>
<comment type="caution">
    <text evidence="1">The sequence shown here is derived from an EMBL/GenBank/DDBJ whole genome shotgun (WGS) entry which is preliminary data.</text>
</comment>
<keyword evidence="2" id="KW-1185">Reference proteome</keyword>
<reference evidence="1 2" key="1">
    <citation type="submission" date="2019-06" db="EMBL/GenBank/DDBJ databases">
        <title>A novel bacterium of genus Pontibacter, isolated from marine sediment.</title>
        <authorList>
            <person name="Huang H."/>
            <person name="Mo K."/>
            <person name="Hu Y."/>
        </authorList>
    </citation>
    <scope>NUCLEOTIDE SEQUENCE [LARGE SCALE GENOMIC DNA]</scope>
    <source>
        <strain evidence="1 2">HB172049</strain>
    </source>
</reference>
<dbReference type="EMBL" id="VFRQ01000005">
    <property type="protein sequence ID" value="TPE43852.1"/>
    <property type="molecule type" value="Genomic_DNA"/>
</dbReference>
<sequence>MKHLKLITTGIAFSFFILTGCEKEPESITSPATAGFSAQHSSELQINADALRASLPEGFEERLQHSTVLLSNPDPQYRSMVNRALAIEEDPNCDANTATSLWLDEQLADWFDANGRLDPNIAFALNLAALDLPTYDALVFENSSDNQYYGVKGQYTKQVTKAFKDLQRFWDISSEDIVLAAMHGSMLTNKAKVARTYEAVYGMPPAMAAVYADAMVELASGIPQLRGGDHPIFTFNAFALQGFNFGPYGTIPDKIIMGDGIMDAFAAVGYSDVAPQAILAHEFAHQIQYELNLFGSEDSPEATRRTELMADAYSAYYLSHARGATMQWKRVQQFLQVFFNIGDCSFSSTGHHGTPTQRMAAAEWGYNLANDAQKQGHIMSAQEFAERFDAHLSQLVML</sequence>
<dbReference type="PROSITE" id="PS51257">
    <property type="entry name" value="PROKAR_LIPOPROTEIN"/>
    <property type="match status" value="1"/>
</dbReference>
<dbReference type="RefSeq" id="WP_140621475.1">
    <property type="nucleotide sequence ID" value="NZ_VFRQ01000005.1"/>
</dbReference>
<name>A0A501W4Y4_9BACT</name>
<evidence type="ECO:0000313" key="2">
    <source>
        <dbReference type="Proteomes" id="UP000316727"/>
    </source>
</evidence>
<proteinExistence type="predicted"/>
<evidence type="ECO:0000313" key="1">
    <source>
        <dbReference type="EMBL" id="TPE43852.1"/>
    </source>
</evidence>
<organism evidence="1 2">
    <name type="scientific">Pontibacter mangrovi</name>
    <dbReference type="NCBI Taxonomy" id="2589816"/>
    <lineage>
        <taxon>Bacteria</taxon>
        <taxon>Pseudomonadati</taxon>
        <taxon>Bacteroidota</taxon>
        <taxon>Cytophagia</taxon>
        <taxon>Cytophagales</taxon>
        <taxon>Hymenobacteraceae</taxon>
        <taxon>Pontibacter</taxon>
    </lineage>
</organism>
<protein>
    <submittedName>
        <fullName evidence="1">Uncharacterized protein</fullName>
    </submittedName>
</protein>
<dbReference type="Proteomes" id="UP000316727">
    <property type="component" value="Unassembled WGS sequence"/>
</dbReference>
<dbReference type="AlphaFoldDB" id="A0A501W4Y4"/>